<sequence>MFISRRRSTHRLKNTNLHMNVAVRGRADDWPAAAQHGSAALHVAADTRSENKLKKIKLILLTIKEVKYNPCNNIKYDCWILLSRLKHPVDHGKSEGNK</sequence>
<proteinExistence type="predicted"/>
<dbReference type="AlphaFoldDB" id="A0A914L3G9"/>
<accession>A0A914L3G9</accession>
<evidence type="ECO:0000313" key="1">
    <source>
        <dbReference type="Proteomes" id="UP000887563"/>
    </source>
</evidence>
<organism evidence="1 2">
    <name type="scientific">Meloidogyne incognita</name>
    <name type="common">Southern root-knot nematode worm</name>
    <name type="synonym">Oxyuris incognita</name>
    <dbReference type="NCBI Taxonomy" id="6306"/>
    <lineage>
        <taxon>Eukaryota</taxon>
        <taxon>Metazoa</taxon>
        <taxon>Ecdysozoa</taxon>
        <taxon>Nematoda</taxon>
        <taxon>Chromadorea</taxon>
        <taxon>Rhabditida</taxon>
        <taxon>Tylenchina</taxon>
        <taxon>Tylenchomorpha</taxon>
        <taxon>Tylenchoidea</taxon>
        <taxon>Meloidogynidae</taxon>
        <taxon>Meloidogyninae</taxon>
        <taxon>Meloidogyne</taxon>
        <taxon>Meloidogyne incognita group</taxon>
    </lineage>
</organism>
<evidence type="ECO:0000313" key="2">
    <source>
        <dbReference type="WBParaSite" id="Minc3s00253g08664"/>
    </source>
</evidence>
<dbReference type="Proteomes" id="UP000887563">
    <property type="component" value="Unplaced"/>
</dbReference>
<protein>
    <submittedName>
        <fullName evidence="2">Uncharacterized protein</fullName>
    </submittedName>
</protein>
<name>A0A914L3G9_MELIC</name>
<reference evidence="2" key="1">
    <citation type="submission" date="2022-11" db="UniProtKB">
        <authorList>
            <consortium name="WormBaseParasite"/>
        </authorList>
    </citation>
    <scope>IDENTIFICATION</scope>
</reference>
<keyword evidence="1" id="KW-1185">Reference proteome</keyword>
<dbReference type="WBParaSite" id="Minc3s00253g08664">
    <property type="protein sequence ID" value="Minc3s00253g08664"/>
    <property type="gene ID" value="Minc3s00253g08664"/>
</dbReference>